<evidence type="ECO:0000256" key="6">
    <source>
        <dbReference type="ARBA" id="ARBA00023136"/>
    </source>
</evidence>
<comment type="similarity">
    <text evidence="2 8">Belongs to the EMP24/GP25L family.</text>
</comment>
<comment type="subcellular location">
    <subcellularLocation>
        <location evidence="7">Endomembrane system</location>
        <topology evidence="7">Single-pass membrane protein</topology>
    </subcellularLocation>
    <subcellularLocation>
        <location evidence="1 8">Membrane</location>
        <topology evidence="1 8">Single-pass type I membrane protein</topology>
    </subcellularLocation>
</comment>
<feature type="transmembrane region" description="Helical" evidence="9">
    <location>
        <begin position="177"/>
        <end position="201"/>
    </location>
</feature>
<dbReference type="InterPro" id="IPR036598">
    <property type="entry name" value="GOLD_dom_sf"/>
</dbReference>
<dbReference type="GO" id="GO:0016020">
    <property type="term" value="C:membrane"/>
    <property type="evidence" value="ECO:0007669"/>
    <property type="project" value="UniProtKB-SubCell"/>
</dbReference>
<feature type="chain" id="PRO_5018209226" evidence="10">
    <location>
        <begin position="24"/>
        <end position="205"/>
    </location>
</feature>
<dbReference type="STRING" id="10195.A0A3M7R0K2"/>
<keyword evidence="5 9" id="KW-1133">Transmembrane helix</keyword>
<dbReference type="InterPro" id="IPR015720">
    <property type="entry name" value="Emp24-like"/>
</dbReference>
<gene>
    <name evidence="12" type="ORF">BpHYR1_034547</name>
</gene>
<sequence length="205" mass="23675">MSPNFMLVCFILILQQNIYKTETVQLTFELPDNEVQCFYEHINKGVSTTVEFQVVTGGNYDVDVVMKNPKGTVLYQDQKKQYDSFRHSAEMEGVYEVCFSNEFSTFTHKVVFLDWTVGDEAPLIAPASPEKALTFMESSAQTIHEKLNEIVDHQTHYRLRESQGRSHAEDLNERVQIWSIANLCVIFIVGFLQVSLIRSFFSKRK</sequence>
<evidence type="ECO:0000256" key="7">
    <source>
        <dbReference type="ARBA" id="ARBA00037847"/>
    </source>
</evidence>
<dbReference type="OrthoDB" id="62956at2759"/>
<dbReference type="PROSITE" id="PS50866">
    <property type="entry name" value="GOLD"/>
    <property type="match status" value="1"/>
</dbReference>
<dbReference type="Pfam" id="PF01105">
    <property type="entry name" value="EMP24_GP25L"/>
    <property type="match status" value="1"/>
</dbReference>
<name>A0A3M7R0K2_BRAPC</name>
<feature type="domain" description="GOLD" evidence="11">
    <location>
        <begin position="35"/>
        <end position="117"/>
    </location>
</feature>
<dbReference type="Proteomes" id="UP000276133">
    <property type="component" value="Unassembled WGS sequence"/>
</dbReference>
<evidence type="ECO:0000256" key="10">
    <source>
        <dbReference type="SAM" id="SignalP"/>
    </source>
</evidence>
<evidence type="ECO:0000256" key="1">
    <source>
        <dbReference type="ARBA" id="ARBA00004479"/>
    </source>
</evidence>
<keyword evidence="3 8" id="KW-0812">Transmembrane</keyword>
<proteinExistence type="inferred from homology"/>
<dbReference type="GO" id="GO:0012505">
    <property type="term" value="C:endomembrane system"/>
    <property type="evidence" value="ECO:0007669"/>
    <property type="project" value="UniProtKB-SubCell"/>
</dbReference>
<evidence type="ECO:0000256" key="8">
    <source>
        <dbReference type="RuleBase" id="RU003827"/>
    </source>
</evidence>
<evidence type="ECO:0000256" key="2">
    <source>
        <dbReference type="ARBA" id="ARBA00007104"/>
    </source>
</evidence>
<evidence type="ECO:0000259" key="11">
    <source>
        <dbReference type="PROSITE" id="PS50866"/>
    </source>
</evidence>
<organism evidence="12 13">
    <name type="scientific">Brachionus plicatilis</name>
    <name type="common">Marine rotifer</name>
    <name type="synonym">Brachionus muelleri</name>
    <dbReference type="NCBI Taxonomy" id="10195"/>
    <lineage>
        <taxon>Eukaryota</taxon>
        <taxon>Metazoa</taxon>
        <taxon>Spiralia</taxon>
        <taxon>Gnathifera</taxon>
        <taxon>Rotifera</taxon>
        <taxon>Eurotatoria</taxon>
        <taxon>Monogononta</taxon>
        <taxon>Pseudotrocha</taxon>
        <taxon>Ploima</taxon>
        <taxon>Brachionidae</taxon>
        <taxon>Brachionus</taxon>
    </lineage>
</organism>
<dbReference type="AlphaFoldDB" id="A0A3M7R0K2"/>
<comment type="caution">
    <text evidence="12">The sequence shown here is derived from an EMBL/GenBank/DDBJ whole genome shotgun (WGS) entry which is preliminary data.</text>
</comment>
<keyword evidence="4 10" id="KW-0732">Signal</keyword>
<dbReference type="PANTHER" id="PTHR22811">
    <property type="entry name" value="TRANSMEMBRANE EMP24 DOMAIN-CONTAINING PROTEIN"/>
    <property type="match status" value="1"/>
</dbReference>
<accession>A0A3M7R0K2</accession>
<evidence type="ECO:0000256" key="3">
    <source>
        <dbReference type="ARBA" id="ARBA00022692"/>
    </source>
</evidence>
<keyword evidence="6 9" id="KW-0472">Membrane</keyword>
<evidence type="ECO:0000256" key="4">
    <source>
        <dbReference type="ARBA" id="ARBA00022729"/>
    </source>
</evidence>
<keyword evidence="13" id="KW-1185">Reference proteome</keyword>
<protein>
    <submittedName>
        <fullName evidence="12">Transmembrane emp24 domain-containing 7-like</fullName>
    </submittedName>
</protein>
<reference evidence="12 13" key="1">
    <citation type="journal article" date="2018" name="Sci. Rep.">
        <title>Genomic signatures of local adaptation to the degree of environmental predictability in rotifers.</title>
        <authorList>
            <person name="Franch-Gras L."/>
            <person name="Hahn C."/>
            <person name="Garcia-Roger E.M."/>
            <person name="Carmona M.J."/>
            <person name="Serra M."/>
            <person name="Gomez A."/>
        </authorList>
    </citation>
    <scope>NUCLEOTIDE SEQUENCE [LARGE SCALE GENOMIC DNA]</scope>
    <source>
        <strain evidence="12">HYR1</strain>
    </source>
</reference>
<evidence type="ECO:0000313" key="13">
    <source>
        <dbReference type="Proteomes" id="UP000276133"/>
    </source>
</evidence>
<feature type="signal peptide" evidence="10">
    <location>
        <begin position="1"/>
        <end position="23"/>
    </location>
</feature>
<evidence type="ECO:0000256" key="5">
    <source>
        <dbReference type="ARBA" id="ARBA00022989"/>
    </source>
</evidence>
<evidence type="ECO:0000313" key="12">
    <source>
        <dbReference type="EMBL" id="RNA17120.1"/>
    </source>
</evidence>
<dbReference type="SUPFAM" id="SSF101576">
    <property type="entry name" value="Supernatant protein factor (SPF), C-terminal domain"/>
    <property type="match status" value="1"/>
</dbReference>
<dbReference type="SMART" id="SM01190">
    <property type="entry name" value="EMP24_GP25L"/>
    <property type="match status" value="1"/>
</dbReference>
<dbReference type="EMBL" id="REGN01004525">
    <property type="protein sequence ID" value="RNA17120.1"/>
    <property type="molecule type" value="Genomic_DNA"/>
</dbReference>
<evidence type="ECO:0000256" key="9">
    <source>
        <dbReference type="SAM" id="Phobius"/>
    </source>
</evidence>
<dbReference type="InterPro" id="IPR009038">
    <property type="entry name" value="GOLD_dom"/>
</dbReference>